<gene>
    <name evidence="8" type="ORF">E6C70_00360</name>
</gene>
<organism evidence="8 9">
    <name type="scientific">Orlajensenia flava</name>
    <dbReference type="NCBI Taxonomy" id="2565934"/>
    <lineage>
        <taxon>Bacteria</taxon>
        <taxon>Bacillati</taxon>
        <taxon>Actinomycetota</taxon>
        <taxon>Actinomycetes</taxon>
        <taxon>Micrococcales</taxon>
        <taxon>Microbacteriaceae</taxon>
        <taxon>Orlajensenia</taxon>
    </lineage>
</organism>
<dbReference type="Proteomes" id="UP000307380">
    <property type="component" value="Unassembled WGS sequence"/>
</dbReference>
<dbReference type="PANTHER" id="PTHR38459:SF1">
    <property type="entry name" value="PROPHAGE BACTOPRENOL-LINKED GLUCOSE TRANSLOCASE HOMOLOG"/>
    <property type="match status" value="1"/>
</dbReference>
<keyword evidence="5 6" id="KW-0472">Membrane</keyword>
<dbReference type="PANTHER" id="PTHR38459">
    <property type="entry name" value="PROPHAGE BACTOPRENOL-LINKED GLUCOSE TRANSLOCASE HOMOLOG"/>
    <property type="match status" value="1"/>
</dbReference>
<feature type="transmembrane region" description="Helical" evidence="6">
    <location>
        <begin position="50"/>
        <end position="70"/>
    </location>
</feature>
<comment type="caution">
    <text evidence="8">The sequence shown here is derived from an EMBL/GenBank/DDBJ whole genome shotgun (WGS) entry which is preliminary data.</text>
</comment>
<feature type="transmembrane region" description="Helical" evidence="6">
    <location>
        <begin position="91"/>
        <end position="113"/>
    </location>
</feature>
<dbReference type="RefSeq" id="WP_136421151.1">
    <property type="nucleotide sequence ID" value="NZ_SSSN01000001.1"/>
</dbReference>
<dbReference type="EMBL" id="SSSN01000001">
    <property type="protein sequence ID" value="THG36417.1"/>
    <property type="molecule type" value="Genomic_DNA"/>
</dbReference>
<dbReference type="OrthoDB" id="9807815at2"/>
<accession>A0A4V3WUN1</accession>
<evidence type="ECO:0000256" key="4">
    <source>
        <dbReference type="ARBA" id="ARBA00022989"/>
    </source>
</evidence>
<sequence length="171" mass="18508">MTTTTQTRGWRALFVQVARFGAVGVVGLVVDITLFNILRATVFAPEHVHSGPLLAKIVSTTAAILVNWIGNRYWTFGDKRSSSTVREGVEFFAASAVGMLIGLGCLWISHYVLGFTSQLADNISGNVIGLVLGTAFRFFAYRLWVFAPHRSTPRPARVLPSAPDNGLVGEG</sequence>
<dbReference type="AlphaFoldDB" id="A0A4V3WUN1"/>
<keyword evidence="3 6" id="KW-0812">Transmembrane</keyword>
<evidence type="ECO:0000256" key="2">
    <source>
        <dbReference type="ARBA" id="ARBA00009399"/>
    </source>
</evidence>
<evidence type="ECO:0000259" key="7">
    <source>
        <dbReference type="Pfam" id="PF04138"/>
    </source>
</evidence>
<comment type="subcellular location">
    <subcellularLocation>
        <location evidence="1">Membrane</location>
        <topology evidence="1">Multi-pass membrane protein</topology>
    </subcellularLocation>
</comment>
<evidence type="ECO:0000256" key="5">
    <source>
        <dbReference type="ARBA" id="ARBA00023136"/>
    </source>
</evidence>
<dbReference type="GO" id="GO:0000271">
    <property type="term" value="P:polysaccharide biosynthetic process"/>
    <property type="evidence" value="ECO:0007669"/>
    <property type="project" value="InterPro"/>
</dbReference>
<dbReference type="InterPro" id="IPR007267">
    <property type="entry name" value="GtrA_DPMS_TM"/>
</dbReference>
<comment type="similarity">
    <text evidence="2">Belongs to the GtrA family.</text>
</comment>
<keyword evidence="4 6" id="KW-1133">Transmembrane helix</keyword>
<feature type="transmembrane region" description="Helical" evidence="6">
    <location>
        <begin position="125"/>
        <end position="144"/>
    </location>
</feature>
<evidence type="ECO:0000256" key="1">
    <source>
        <dbReference type="ARBA" id="ARBA00004141"/>
    </source>
</evidence>
<proteinExistence type="inferred from homology"/>
<dbReference type="InterPro" id="IPR051401">
    <property type="entry name" value="GtrA_CellWall_Glycosyl"/>
</dbReference>
<evidence type="ECO:0000313" key="8">
    <source>
        <dbReference type="EMBL" id="THG36417.1"/>
    </source>
</evidence>
<dbReference type="GO" id="GO:0005886">
    <property type="term" value="C:plasma membrane"/>
    <property type="evidence" value="ECO:0007669"/>
    <property type="project" value="TreeGrafter"/>
</dbReference>
<dbReference type="Pfam" id="PF04138">
    <property type="entry name" value="GtrA_DPMS_TM"/>
    <property type="match status" value="1"/>
</dbReference>
<name>A0A4V3WUN1_9MICO</name>
<feature type="domain" description="GtrA/DPMS transmembrane" evidence="7">
    <location>
        <begin position="19"/>
        <end position="146"/>
    </location>
</feature>
<keyword evidence="9" id="KW-1185">Reference proteome</keyword>
<evidence type="ECO:0000256" key="6">
    <source>
        <dbReference type="SAM" id="Phobius"/>
    </source>
</evidence>
<protein>
    <submittedName>
        <fullName evidence="8">GtrA family protein</fullName>
    </submittedName>
</protein>
<feature type="transmembrane region" description="Helical" evidence="6">
    <location>
        <begin position="12"/>
        <end position="38"/>
    </location>
</feature>
<reference evidence="8 9" key="1">
    <citation type="submission" date="2019-04" db="EMBL/GenBank/DDBJ databases">
        <authorList>
            <person name="Jiang L."/>
        </authorList>
    </citation>
    <scope>NUCLEOTIDE SEQUENCE [LARGE SCALE GENOMIC DNA]</scope>
    <source>
        <strain evidence="8 9">YIM 131861</strain>
    </source>
</reference>
<evidence type="ECO:0000313" key="9">
    <source>
        <dbReference type="Proteomes" id="UP000307380"/>
    </source>
</evidence>
<evidence type="ECO:0000256" key="3">
    <source>
        <dbReference type="ARBA" id="ARBA00022692"/>
    </source>
</evidence>